<gene>
    <name evidence="1" type="ORF">CU669_15645</name>
</gene>
<dbReference type="EMBL" id="PGTO01000014">
    <property type="protein sequence ID" value="RAU21016.1"/>
    <property type="molecule type" value="Genomic_DNA"/>
</dbReference>
<dbReference type="Proteomes" id="UP000251075">
    <property type="component" value="Unassembled WGS sequence"/>
</dbReference>
<dbReference type="RefSeq" id="WP_112146381.1">
    <property type="nucleotide sequence ID" value="NZ_PGTO01000014.1"/>
</dbReference>
<keyword evidence="2" id="KW-1185">Reference proteome</keyword>
<reference evidence="1 2" key="1">
    <citation type="submission" date="2017-11" db="EMBL/GenBank/DDBJ databases">
        <title>Draft genome sequence of magnetotactic bacterium Magnetospirillum kuznetsovii LBB-42.</title>
        <authorList>
            <person name="Grouzdev D.S."/>
            <person name="Rysina M.S."/>
            <person name="Baslerov R.V."/>
            <person name="Koziaeva V."/>
        </authorList>
    </citation>
    <scope>NUCLEOTIDE SEQUENCE [LARGE SCALE GENOMIC DNA]</scope>
    <source>
        <strain evidence="1 2">LBB-42</strain>
    </source>
</reference>
<evidence type="ECO:0000313" key="1">
    <source>
        <dbReference type="EMBL" id="RAU21016.1"/>
    </source>
</evidence>
<dbReference type="AlphaFoldDB" id="A0A364NVD1"/>
<accession>A0A364NVD1</accession>
<sequence>MDNWTRLIDAGRELSQAFDLLDRANEITYITTAAIMTKQGLASAAREAVIRANSLLKRH</sequence>
<comment type="caution">
    <text evidence="1">The sequence shown here is derived from an EMBL/GenBank/DDBJ whole genome shotgun (WGS) entry which is preliminary data.</text>
</comment>
<organism evidence="1 2">
    <name type="scientific">Paramagnetospirillum kuznetsovii</name>
    <dbReference type="NCBI Taxonomy" id="2053833"/>
    <lineage>
        <taxon>Bacteria</taxon>
        <taxon>Pseudomonadati</taxon>
        <taxon>Pseudomonadota</taxon>
        <taxon>Alphaproteobacteria</taxon>
        <taxon>Rhodospirillales</taxon>
        <taxon>Magnetospirillaceae</taxon>
        <taxon>Paramagnetospirillum</taxon>
    </lineage>
</organism>
<dbReference type="OrthoDB" id="7363298at2"/>
<evidence type="ECO:0000313" key="2">
    <source>
        <dbReference type="Proteomes" id="UP000251075"/>
    </source>
</evidence>
<proteinExistence type="predicted"/>
<protein>
    <submittedName>
        <fullName evidence="1">Uncharacterized protein</fullName>
    </submittedName>
</protein>
<name>A0A364NVD1_9PROT</name>